<dbReference type="RefSeq" id="WP_084811796.1">
    <property type="nucleotide sequence ID" value="NZ_FNLM01000034.1"/>
</dbReference>
<gene>
    <name evidence="1" type="ORF">SAMN04488548_1341651</name>
</gene>
<sequence length="115" mass="11786">MNINDAVAEVETALRGAGLAASADPRQLNPPCAWVSATGLTHELLSGGGTVRLDVYLIAPDHGVTAALDVLSTLLDKALDALDPATETSLNEAVTLPAGGGPLPAFRLTVEREIC</sequence>
<proteinExistence type="predicted"/>
<name>A0A1H2J2N1_9ACTN</name>
<dbReference type="STRING" id="158898.SAMN04488548_1341651"/>
<reference evidence="1 2" key="1">
    <citation type="submission" date="2016-10" db="EMBL/GenBank/DDBJ databases">
        <authorList>
            <person name="de Groot N.N."/>
        </authorList>
    </citation>
    <scope>NUCLEOTIDE SEQUENCE [LARGE SCALE GENOMIC DNA]</scope>
    <source>
        <strain evidence="1 2">DSM 44215</strain>
    </source>
</reference>
<accession>A0A1H2J2N1</accession>
<organism evidence="1 2">
    <name type="scientific">Gordonia westfalica</name>
    <dbReference type="NCBI Taxonomy" id="158898"/>
    <lineage>
        <taxon>Bacteria</taxon>
        <taxon>Bacillati</taxon>
        <taxon>Actinomycetota</taxon>
        <taxon>Actinomycetes</taxon>
        <taxon>Mycobacteriales</taxon>
        <taxon>Gordoniaceae</taxon>
        <taxon>Gordonia</taxon>
    </lineage>
</organism>
<protein>
    <submittedName>
        <fullName evidence="1">Uncharacterized protein</fullName>
    </submittedName>
</protein>
<evidence type="ECO:0000313" key="1">
    <source>
        <dbReference type="EMBL" id="SDU50426.1"/>
    </source>
</evidence>
<evidence type="ECO:0000313" key="2">
    <source>
        <dbReference type="Proteomes" id="UP000183180"/>
    </source>
</evidence>
<dbReference type="OrthoDB" id="4774471at2"/>
<dbReference type="EMBL" id="FNLM01000034">
    <property type="protein sequence ID" value="SDU50426.1"/>
    <property type="molecule type" value="Genomic_DNA"/>
</dbReference>
<dbReference type="Proteomes" id="UP000183180">
    <property type="component" value="Unassembled WGS sequence"/>
</dbReference>
<dbReference type="AlphaFoldDB" id="A0A1H2J2N1"/>